<comment type="subunit">
    <text evidence="2">Homotrimer.</text>
</comment>
<protein>
    <submittedName>
        <fullName evidence="12">Porin</fullName>
    </submittedName>
</protein>
<evidence type="ECO:0000256" key="10">
    <source>
        <dbReference type="ARBA" id="ARBA00023237"/>
    </source>
</evidence>
<dbReference type="GO" id="GO:0015288">
    <property type="term" value="F:porin activity"/>
    <property type="evidence" value="ECO:0007669"/>
    <property type="project" value="UniProtKB-KW"/>
</dbReference>
<dbReference type="PANTHER" id="PTHR34501:SF9">
    <property type="entry name" value="MAJOR OUTER MEMBRANE PROTEIN P.IA"/>
    <property type="match status" value="1"/>
</dbReference>
<evidence type="ECO:0000256" key="8">
    <source>
        <dbReference type="ARBA" id="ARBA00023114"/>
    </source>
</evidence>
<evidence type="ECO:0000313" key="13">
    <source>
        <dbReference type="Proteomes" id="UP000575469"/>
    </source>
</evidence>
<evidence type="ECO:0000256" key="5">
    <source>
        <dbReference type="ARBA" id="ARBA00022692"/>
    </source>
</evidence>
<evidence type="ECO:0000259" key="11">
    <source>
        <dbReference type="Pfam" id="PF13609"/>
    </source>
</evidence>
<comment type="caution">
    <text evidence="12">The sequence shown here is derived from an EMBL/GenBank/DDBJ whole genome shotgun (WGS) entry which is preliminary data.</text>
</comment>
<organism evidence="12 13">
    <name type="scientific">Ralstonia insidiosa</name>
    <dbReference type="NCBI Taxonomy" id="190721"/>
    <lineage>
        <taxon>Bacteria</taxon>
        <taxon>Pseudomonadati</taxon>
        <taxon>Pseudomonadota</taxon>
        <taxon>Betaproteobacteria</taxon>
        <taxon>Burkholderiales</taxon>
        <taxon>Burkholderiaceae</taxon>
        <taxon>Ralstonia</taxon>
    </lineage>
</organism>
<dbReference type="InterPro" id="IPR033900">
    <property type="entry name" value="Gram_neg_porin_domain"/>
</dbReference>
<dbReference type="GO" id="GO:0006811">
    <property type="term" value="P:monoatomic ion transport"/>
    <property type="evidence" value="ECO:0007669"/>
    <property type="project" value="UniProtKB-KW"/>
</dbReference>
<reference evidence="12 13" key="1">
    <citation type="submission" date="2020-04" db="EMBL/GenBank/DDBJ databases">
        <title>Ralstonia insidiosa genome sequencing and assembly.</title>
        <authorList>
            <person name="Martins R.C.R."/>
            <person name="Perdigao-Neto L.V."/>
            <person name="Levin A.S.S."/>
            <person name="Costa S.F."/>
        </authorList>
    </citation>
    <scope>NUCLEOTIDE SEQUENCE [LARGE SCALE GENOMIC DNA]</scope>
    <source>
        <strain evidence="12 13">5047</strain>
    </source>
</reference>
<dbReference type="EMBL" id="JABBZM010000005">
    <property type="protein sequence ID" value="NMV37822.1"/>
    <property type="molecule type" value="Genomic_DNA"/>
</dbReference>
<dbReference type="PRINTS" id="PR00184">
    <property type="entry name" value="NEISSPPORIN"/>
</dbReference>
<dbReference type="Pfam" id="PF13609">
    <property type="entry name" value="Porin_4"/>
    <property type="match status" value="1"/>
</dbReference>
<keyword evidence="10" id="KW-0998">Cell outer membrane</keyword>
<proteinExistence type="predicted"/>
<dbReference type="RefSeq" id="WP_167313340.1">
    <property type="nucleotide sequence ID" value="NZ_JABBZM010000005.1"/>
</dbReference>
<dbReference type="AlphaFoldDB" id="A0A848NRV3"/>
<keyword evidence="6" id="KW-0732">Signal</keyword>
<accession>A0A848NRV3</accession>
<dbReference type="Proteomes" id="UP000575469">
    <property type="component" value="Unassembled WGS sequence"/>
</dbReference>
<keyword evidence="5" id="KW-0812">Transmembrane</keyword>
<evidence type="ECO:0000256" key="3">
    <source>
        <dbReference type="ARBA" id="ARBA00022448"/>
    </source>
</evidence>
<dbReference type="SUPFAM" id="SSF56935">
    <property type="entry name" value="Porins"/>
    <property type="match status" value="1"/>
</dbReference>
<gene>
    <name evidence="12" type="ORF">HGR00_07855</name>
</gene>
<evidence type="ECO:0000256" key="9">
    <source>
        <dbReference type="ARBA" id="ARBA00023136"/>
    </source>
</evidence>
<evidence type="ECO:0000256" key="6">
    <source>
        <dbReference type="ARBA" id="ARBA00022729"/>
    </source>
</evidence>
<dbReference type="PANTHER" id="PTHR34501">
    <property type="entry name" value="PROTEIN YDDL-RELATED"/>
    <property type="match status" value="1"/>
</dbReference>
<keyword evidence="7" id="KW-0406">Ion transport</keyword>
<feature type="domain" description="Porin" evidence="11">
    <location>
        <begin position="19"/>
        <end position="345"/>
    </location>
</feature>
<dbReference type="GO" id="GO:0046930">
    <property type="term" value="C:pore complex"/>
    <property type="evidence" value="ECO:0007669"/>
    <property type="project" value="UniProtKB-KW"/>
</dbReference>
<evidence type="ECO:0000313" key="12">
    <source>
        <dbReference type="EMBL" id="NMV37822.1"/>
    </source>
</evidence>
<dbReference type="InterPro" id="IPR002299">
    <property type="entry name" value="Porin_Neis"/>
</dbReference>
<keyword evidence="4" id="KW-1134">Transmembrane beta strand</keyword>
<dbReference type="InterPro" id="IPR050298">
    <property type="entry name" value="Gram-neg_bact_OMP"/>
</dbReference>
<dbReference type="Gene3D" id="2.40.160.10">
    <property type="entry name" value="Porin"/>
    <property type="match status" value="1"/>
</dbReference>
<evidence type="ECO:0000256" key="1">
    <source>
        <dbReference type="ARBA" id="ARBA00004571"/>
    </source>
</evidence>
<keyword evidence="8" id="KW-0626">Porin</keyword>
<evidence type="ECO:0000256" key="4">
    <source>
        <dbReference type="ARBA" id="ARBA00022452"/>
    </source>
</evidence>
<name>A0A848NRV3_9RALS</name>
<dbReference type="InterPro" id="IPR023614">
    <property type="entry name" value="Porin_dom_sf"/>
</dbReference>
<evidence type="ECO:0000256" key="2">
    <source>
        <dbReference type="ARBA" id="ARBA00011233"/>
    </source>
</evidence>
<comment type="subcellular location">
    <subcellularLocation>
        <location evidence="1">Cell outer membrane</location>
        <topology evidence="1">Multi-pass membrane protein</topology>
    </subcellularLocation>
</comment>
<dbReference type="CDD" id="cd00342">
    <property type="entry name" value="gram_neg_porins"/>
    <property type="match status" value="1"/>
</dbReference>
<sequence length="397" mass="42045">MGIAGGIRAAGVIGLSVMGSAYAQSNVTLYGTVENALSYTTHVNAAGDSLSGMSAGILTTSRWGMRGREDLGQGWGAVFDLEQGFSPANGATQQQAWSRESWVGLEGPYGRVTLGRTYAPILEAAYMADPLREGTGTASVVALGQLSVLAPGNGYRLDKTIRYTTPASWGPISGSMLYAFGSPGSNVQKSDFGAHLMYGSPSLTLVAGYNREDNPWDASGSMINAVAAGTPRPPIASPAYLNDWKRETWMLGANYTIDKLNLYAGYSHDSDRPSSGTARRAYTTHLYWAGAAYWLTSNADVRVGFYKLRVEDTNIHPYLVGAQLDYYLSKNVDVYLLGAFVHNQGGAGTSYPVVAFGTSAAASAYGANTLAQSLGTTSSVTPGANQFQAAVGVRYRF</sequence>
<dbReference type="GO" id="GO:0009279">
    <property type="term" value="C:cell outer membrane"/>
    <property type="evidence" value="ECO:0007669"/>
    <property type="project" value="UniProtKB-SubCell"/>
</dbReference>
<keyword evidence="3" id="KW-0813">Transport</keyword>
<evidence type="ECO:0000256" key="7">
    <source>
        <dbReference type="ARBA" id="ARBA00023065"/>
    </source>
</evidence>
<keyword evidence="9" id="KW-0472">Membrane</keyword>